<evidence type="ECO:0000256" key="3">
    <source>
        <dbReference type="ARBA" id="ARBA00023274"/>
    </source>
</evidence>
<keyword evidence="2 5" id="KW-0689">Ribosomal protein</keyword>
<comment type="similarity">
    <text evidence="1 5 6">Belongs to the bacterial ribosomal protein bL20 family.</text>
</comment>
<comment type="function">
    <text evidence="5 6">Binds directly to 23S ribosomal RNA and is necessary for the in vitro assembly process of the 50S ribosomal subunit. It is not involved in the protein synthesizing functions of that subunit.</text>
</comment>
<dbReference type="HAMAP" id="MF_00382">
    <property type="entry name" value="Ribosomal_bL20"/>
    <property type="match status" value="1"/>
</dbReference>
<dbReference type="GO" id="GO:0006412">
    <property type="term" value="P:translation"/>
    <property type="evidence" value="ECO:0007669"/>
    <property type="project" value="InterPro"/>
</dbReference>
<dbReference type="PRINTS" id="PR00062">
    <property type="entry name" value="RIBOSOMALL20"/>
</dbReference>
<keyword evidence="5 6" id="KW-0694">RNA-binding</keyword>
<dbReference type="PANTHER" id="PTHR10986">
    <property type="entry name" value="39S RIBOSOMAL PROTEIN L20"/>
    <property type="match status" value="1"/>
</dbReference>
<gene>
    <name evidence="5 7" type="primary">rplT</name>
    <name evidence="7" type="ORF">COU17_01590</name>
</gene>
<dbReference type="InterPro" id="IPR035566">
    <property type="entry name" value="Ribosomal_protein_bL20_C"/>
</dbReference>
<dbReference type="Pfam" id="PF00453">
    <property type="entry name" value="Ribosomal_L20"/>
    <property type="match status" value="1"/>
</dbReference>
<name>A0A2M6WEG9_9BACT</name>
<evidence type="ECO:0000313" key="8">
    <source>
        <dbReference type="Proteomes" id="UP000228809"/>
    </source>
</evidence>
<keyword evidence="5 6" id="KW-0699">rRNA-binding</keyword>
<dbReference type="CDD" id="cd07026">
    <property type="entry name" value="Ribosomal_L20"/>
    <property type="match status" value="1"/>
</dbReference>
<evidence type="ECO:0000256" key="6">
    <source>
        <dbReference type="RuleBase" id="RU000560"/>
    </source>
</evidence>
<evidence type="ECO:0000256" key="5">
    <source>
        <dbReference type="HAMAP-Rule" id="MF_00382"/>
    </source>
</evidence>
<dbReference type="NCBIfam" id="TIGR01032">
    <property type="entry name" value="rplT_bact"/>
    <property type="match status" value="1"/>
</dbReference>
<evidence type="ECO:0000256" key="1">
    <source>
        <dbReference type="ARBA" id="ARBA00007698"/>
    </source>
</evidence>
<dbReference type="GO" id="GO:0019843">
    <property type="term" value="F:rRNA binding"/>
    <property type="evidence" value="ECO:0007669"/>
    <property type="project" value="UniProtKB-UniRule"/>
</dbReference>
<organism evidence="7 8">
    <name type="scientific">Candidatus Kaiserbacteria bacterium CG10_big_fil_rev_8_21_14_0_10_49_17</name>
    <dbReference type="NCBI Taxonomy" id="1974609"/>
    <lineage>
        <taxon>Bacteria</taxon>
        <taxon>Candidatus Kaiseribacteriota</taxon>
    </lineage>
</organism>
<dbReference type="SUPFAM" id="SSF74731">
    <property type="entry name" value="Ribosomal protein L20"/>
    <property type="match status" value="1"/>
</dbReference>
<keyword evidence="3 5" id="KW-0687">Ribonucleoprotein</keyword>
<dbReference type="GO" id="GO:0000027">
    <property type="term" value="P:ribosomal large subunit assembly"/>
    <property type="evidence" value="ECO:0007669"/>
    <property type="project" value="UniProtKB-UniRule"/>
</dbReference>
<dbReference type="AlphaFoldDB" id="A0A2M6WEG9"/>
<reference evidence="8" key="1">
    <citation type="submission" date="2017-09" db="EMBL/GenBank/DDBJ databases">
        <title>Depth-based differentiation of microbial function through sediment-hosted aquifers and enrichment of novel symbionts in the deep terrestrial subsurface.</title>
        <authorList>
            <person name="Probst A.J."/>
            <person name="Ladd B."/>
            <person name="Jarett J.K."/>
            <person name="Geller-Mcgrath D.E."/>
            <person name="Sieber C.M.K."/>
            <person name="Emerson J.B."/>
            <person name="Anantharaman K."/>
            <person name="Thomas B.C."/>
            <person name="Malmstrom R."/>
            <person name="Stieglmeier M."/>
            <person name="Klingl A."/>
            <person name="Woyke T."/>
            <person name="Ryan C.M."/>
            <person name="Banfield J.F."/>
        </authorList>
    </citation>
    <scope>NUCLEOTIDE SEQUENCE [LARGE SCALE GENOMIC DNA]</scope>
</reference>
<accession>A0A2M6WEG9</accession>
<dbReference type="GO" id="GO:0003735">
    <property type="term" value="F:structural constituent of ribosome"/>
    <property type="evidence" value="ECO:0007669"/>
    <property type="project" value="InterPro"/>
</dbReference>
<dbReference type="FunFam" id="1.10.1900.20:FF:000001">
    <property type="entry name" value="50S ribosomal protein L20"/>
    <property type="match status" value="1"/>
</dbReference>
<dbReference type="EMBL" id="PFBJ01000007">
    <property type="protein sequence ID" value="PIT91182.1"/>
    <property type="molecule type" value="Genomic_DNA"/>
</dbReference>
<dbReference type="Gene3D" id="1.10.1900.20">
    <property type="entry name" value="Ribosomal protein L20"/>
    <property type="match status" value="1"/>
</dbReference>
<evidence type="ECO:0000313" key="7">
    <source>
        <dbReference type="EMBL" id="PIT91182.1"/>
    </source>
</evidence>
<dbReference type="InterPro" id="IPR005813">
    <property type="entry name" value="Ribosomal_bL20"/>
</dbReference>
<protein>
    <recommendedName>
        <fullName evidence="4 5">Large ribosomal subunit protein bL20</fullName>
    </recommendedName>
</protein>
<sequence>MARVKRGTISMKRRRNRLAMTKGARHGISTKERRANEAIRHAGNHAFAHRRDKKNVFRRLWSVRINAAVRPAGLSYSTFIHALKEKGVGLDRKVLSMIAKEKPESFERIVTHVK</sequence>
<proteinExistence type="inferred from homology"/>
<evidence type="ECO:0000256" key="2">
    <source>
        <dbReference type="ARBA" id="ARBA00022980"/>
    </source>
</evidence>
<comment type="caution">
    <text evidence="7">The sequence shown here is derived from an EMBL/GenBank/DDBJ whole genome shotgun (WGS) entry which is preliminary data.</text>
</comment>
<dbReference type="Gene3D" id="6.10.160.10">
    <property type="match status" value="1"/>
</dbReference>
<dbReference type="GO" id="GO:1990904">
    <property type="term" value="C:ribonucleoprotein complex"/>
    <property type="evidence" value="ECO:0007669"/>
    <property type="project" value="UniProtKB-KW"/>
</dbReference>
<dbReference type="GO" id="GO:0005840">
    <property type="term" value="C:ribosome"/>
    <property type="evidence" value="ECO:0007669"/>
    <property type="project" value="UniProtKB-KW"/>
</dbReference>
<dbReference type="Proteomes" id="UP000228809">
    <property type="component" value="Unassembled WGS sequence"/>
</dbReference>
<evidence type="ECO:0000256" key="4">
    <source>
        <dbReference type="ARBA" id="ARBA00035172"/>
    </source>
</evidence>